<dbReference type="AlphaFoldDB" id="A0AAP0BHZ2"/>
<protein>
    <submittedName>
        <fullName evidence="1">Uncharacterized protein</fullName>
    </submittedName>
</protein>
<evidence type="ECO:0000313" key="2">
    <source>
        <dbReference type="Proteomes" id="UP001418222"/>
    </source>
</evidence>
<accession>A0AAP0BHZ2</accession>
<proteinExistence type="predicted"/>
<organism evidence="1 2">
    <name type="scientific">Platanthera zijinensis</name>
    <dbReference type="NCBI Taxonomy" id="2320716"/>
    <lineage>
        <taxon>Eukaryota</taxon>
        <taxon>Viridiplantae</taxon>
        <taxon>Streptophyta</taxon>
        <taxon>Embryophyta</taxon>
        <taxon>Tracheophyta</taxon>
        <taxon>Spermatophyta</taxon>
        <taxon>Magnoliopsida</taxon>
        <taxon>Liliopsida</taxon>
        <taxon>Asparagales</taxon>
        <taxon>Orchidaceae</taxon>
        <taxon>Orchidoideae</taxon>
        <taxon>Orchideae</taxon>
        <taxon>Orchidinae</taxon>
        <taxon>Platanthera</taxon>
    </lineage>
</organism>
<comment type="caution">
    <text evidence="1">The sequence shown here is derived from an EMBL/GenBank/DDBJ whole genome shotgun (WGS) entry which is preliminary data.</text>
</comment>
<sequence length="191" mass="21048">MDIFSLRLQPPCLIRLQYTCPRFIQIPNLRRTAAPPPCEPSISSSKSSRSFSVFLPSRCRSCRHASEAVLFPFPSSLRSTTNASPTLVFHLVTTTVFFAGLRARAFALGPSPFLHTTASITSETPSTGTQDFVQVQGRRLKMTAELRGSIESIFSELNLDLDKGLLWPKSTMSADLVSLGDTWLGNAIQRV</sequence>
<keyword evidence="2" id="KW-1185">Reference proteome</keyword>
<name>A0AAP0BHZ2_9ASPA</name>
<reference evidence="1 2" key="1">
    <citation type="journal article" date="2022" name="Nat. Plants">
        <title>Genomes of leafy and leafless Platanthera orchids illuminate the evolution of mycoheterotrophy.</title>
        <authorList>
            <person name="Li M.H."/>
            <person name="Liu K.W."/>
            <person name="Li Z."/>
            <person name="Lu H.C."/>
            <person name="Ye Q.L."/>
            <person name="Zhang D."/>
            <person name="Wang J.Y."/>
            <person name="Li Y.F."/>
            <person name="Zhong Z.M."/>
            <person name="Liu X."/>
            <person name="Yu X."/>
            <person name="Liu D.K."/>
            <person name="Tu X.D."/>
            <person name="Liu B."/>
            <person name="Hao Y."/>
            <person name="Liao X.Y."/>
            <person name="Jiang Y.T."/>
            <person name="Sun W.H."/>
            <person name="Chen J."/>
            <person name="Chen Y.Q."/>
            <person name="Ai Y."/>
            <person name="Zhai J.W."/>
            <person name="Wu S.S."/>
            <person name="Zhou Z."/>
            <person name="Hsiao Y.Y."/>
            <person name="Wu W.L."/>
            <person name="Chen Y.Y."/>
            <person name="Lin Y.F."/>
            <person name="Hsu J.L."/>
            <person name="Li C.Y."/>
            <person name="Wang Z.W."/>
            <person name="Zhao X."/>
            <person name="Zhong W.Y."/>
            <person name="Ma X.K."/>
            <person name="Ma L."/>
            <person name="Huang J."/>
            <person name="Chen G.Z."/>
            <person name="Huang M.Z."/>
            <person name="Huang L."/>
            <person name="Peng D.H."/>
            <person name="Luo Y.B."/>
            <person name="Zou S.Q."/>
            <person name="Chen S.P."/>
            <person name="Lan S."/>
            <person name="Tsai W.C."/>
            <person name="Van de Peer Y."/>
            <person name="Liu Z.J."/>
        </authorList>
    </citation>
    <scope>NUCLEOTIDE SEQUENCE [LARGE SCALE GENOMIC DNA]</scope>
    <source>
        <strain evidence="1">Lor287</strain>
    </source>
</reference>
<gene>
    <name evidence="1" type="ORF">KSP39_PZI009772</name>
</gene>
<evidence type="ECO:0000313" key="1">
    <source>
        <dbReference type="EMBL" id="KAK8940669.1"/>
    </source>
</evidence>
<dbReference type="Proteomes" id="UP001418222">
    <property type="component" value="Unassembled WGS sequence"/>
</dbReference>
<dbReference type="EMBL" id="JBBWWQ010000008">
    <property type="protein sequence ID" value="KAK8940669.1"/>
    <property type="molecule type" value="Genomic_DNA"/>
</dbReference>